<reference evidence="4 5" key="1">
    <citation type="submission" date="2022-05" db="EMBL/GenBank/DDBJ databases">
        <authorList>
            <consortium name="Genoscope - CEA"/>
            <person name="William W."/>
        </authorList>
    </citation>
    <scope>NUCLEOTIDE SEQUENCE [LARGE SCALE GENOMIC DNA]</scope>
</reference>
<proteinExistence type="predicted"/>
<evidence type="ECO:0000259" key="3">
    <source>
        <dbReference type="Pfam" id="PF13359"/>
    </source>
</evidence>
<feature type="domain" description="DDE Tnp4" evidence="3">
    <location>
        <begin position="175"/>
        <end position="242"/>
    </location>
</feature>
<dbReference type="PANTHER" id="PTHR34615:SF1">
    <property type="entry name" value="PX DOMAIN-CONTAINING PROTEIN"/>
    <property type="match status" value="1"/>
</dbReference>
<feature type="non-terminal residue" evidence="4">
    <location>
        <position position="258"/>
    </location>
</feature>
<keyword evidence="5" id="KW-1185">Reference proteome</keyword>
<gene>
    <name evidence="4" type="ORF">PEVE_00005914</name>
</gene>
<name>A0ABN8LWA6_9CNID</name>
<evidence type="ECO:0000256" key="2">
    <source>
        <dbReference type="ARBA" id="ARBA00022723"/>
    </source>
</evidence>
<accession>A0ABN8LWA6</accession>
<comment type="caution">
    <text evidence="4">The sequence shown here is derived from an EMBL/GenBank/DDBJ whole genome shotgun (WGS) entry which is preliminary data.</text>
</comment>
<evidence type="ECO:0000256" key="1">
    <source>
        <dbReference type="ARBA" id="ARBA00001968"/>
    </source>
</evidence>
<dbReference type="EMBL" id="CALNXI010000138">
    <property type="protein sequence ID" value="CAH3020162.1"/>
    <property type="molecule type" value="Genomic_DNA"/>
</dbReference>
<protein>
    <recommendedName>
        <fullName evidence="3">DDE Tnp4 domain-containing protein</fullName>
    </recommendedName>
</protein>
<sequence>MATFRKVRELLLTSFDDSDILEDQFLLLYDVNRSKNPDFPYQNYGHFDLERLDESECLAEFRFRKSDIPVLKEAMGLPDSYTCEQGTVCDGIEGLCLLLRRLAYPCRYSDLIHRFGRPVPELCMITSHVMDTVYTLHHHRLTAWNQTLLSSPLLQAYADTIRRKGGALPNCFGFIDGTVRPICRPQENQGIVYNGHKRVHALKYQSVALPCGMIANMHGPVKGRKHDAGMLADSGLMRDLERYAFSPTGDPMALYGGP</sequence>
<comment type="cofactor">
    <cofactor evidence="1">
        <name>a divalent metal cation</name>
        <dbReference type="ChEBI" id="CHEBI:60240"/>
    </cofactor>
</comment>
<dbReference type="Proteomes" id="UP001159427">
    <property type="component" value="Unassembled WGS sequence"/>
</dbReference>
<dbReference type="PANTHER" id="PTHR34615">
    <property type="entry name" value="PX DOMAIN-CONTAINING PROTEIN"/>
    <property type="match status" value="1"/>
</dbReference>
<organism evidence="4 5">
    <name type="scientific">Porites evermanni</name>
    <dbReference type="NCBI Taxonomy" id="104178"/>
    <lineage>
        <taxon>Eukaryota</taxon>
        <taxon>Metazoa</taxon>
        <taxon>Cnidaria</taxon>
        <taxon>Anthozoa</taxon>
        <taxon>Hexacorallia</taxon>
        <taxon>Scleractinia</taxon>
        <taxon>Fungiina</taxon>
        <taxon>Poritidae</taxon>
        <taxon>Porites</taxon>
    </lineage>
</organism>
<keyword evidence="2" id="KW-0479">Metal-binding</keyword>
<evidence type="ECO:0000313" key="5">
    <source>
        <dbReference type="Proteomes" id="UP001159427"/>
    </source>
</evidence>
<dbReference type="InterPro" id="IPR027806">
    <property type="entry name" value="HARBI1_dom"/>
</dbReference>
<evidence type="ECO:0000313" key="4">
    <source>
        <dbReference type="EMBL" id="CAH3020162.1"/>
    </source>
</evidence>
<dbReference type="Pfam" id="PF13359">
    <property type="entry name" value="DDE_Tnp_4"/>
    <property type="match status" value="1"/>
</dbReference>